<comment type="caution">
    <text evidence="4">The sequence shown here is derived from an EMBL/GenBank/DDBJ whole genome shotgun (WGS) entry which is preliminary data.</text>
</comment>
<dbReference type="OrthoDB" id="7469880at2"/>
<keyword evidence="2" id="KW-0472">Membrane</keyword>
<protein>
    <submittedName>
        <fullName evidence="4">Thermonuclease family protein</fullName>
    </submittedName>
</protein>
<dbReference type="PROSITE" id="PS50830">
    <property type="entry name" value="TNASE_3"/>
    <property type="match status" value="1"/>
</dbReference>
<feature type="region of interest" description="Disordered" evidence="1">
    <location>
        <begin position="1"/>
        <end position="37"/>
    </location>
</feature>
<organism evidence="4 5">
    <name type="scientific">Parapontixanthobacter aurantiacus</name>
    <dbReference type="NCBI Taxonomy" id="1463599"/>
    <lineage>
        <taxon>Bacteria</taxon>
        <taxon>Pseudomonadati</taxon>
        <taxon>Pseudomonadota</taxon>
        <taxon>Alphaproteobacteria</taxon>
        <taxon>Sphingomonadales</taxon>
        <taxon>Erythrobacteraceae</taxon>
        <taxon>Parapontixanthobacter</taxon>
    </lineage>
</organism>
<evidence type="ECO:0000313" key="4">
    <source>
        <dbReference type="EMBL" id="MXO87111.1"/>
    </source>
</evidence>
<dbReference type="InterPro" id="IPR035437">
    <property type="entry name" value="SNase_OB-fold_sf"/>
</dbReference>
<evidence type="ECO:0000256" key="2">
    <source>
        <dbReference type="SAM" id="Phobius"/>
    </source>
</evidence>
<dbReference type="Proteomes" id="UP000433104">
    <property type="component" value="Unassembled WGS sequence"/>
</dbReference>
<dbReference type="Pfam" id="PF00565">
    <property type="entry name" value="SNase"/>
    <property type="match status" value="1"/>
</dbReference>
<name>A0A844ZF07_9SPHN</name>
<proteinExistence type="predicted"/>
<evidence type="ECO:0000313" key="5">
    <source>
        <dbReference type="Proteomes" id="UP000433104"/>
    </source>
</evidence>
<dbReference type="EMBL" id="WTYW01000007">
    <property type="protein sequence ID" value="MXO87111.1"/>
    <property type="molecule type" value="Genomic_DNA"/>
</dbReference>
<dbReference type="AlphaFoldDB" id="A0A844ZF07"/>
<feature type="domain" description="TNase-like" evidence="3">
    <location>
        <begin position="101"/>
        <end position="188"/>
    </location>
</feature>
<feature type="transmembrane region" description="Helical" evidence="2">
    <location>
        <begin position="43"/>
        <end position="62"/>
    </location>
</feature>
<gene>
    <name evidence="4" type="ORF">GRI38_13845</name>
</gene>
<accession>A0A844ZF07</accession>
<dbReference type="SUPFAM" id="SSF50199">
    <property type="entry name" value="Staphylococcal nuclease"/>
    <property type="match status" value="1"/>
</dbReference>
<dbReference type="Gene3D" id="2.40.50.90">
    <property type="match status" value="1"/>
</dbReference>
<keyword evidence="2" id="KW-1133">Transmembrane helix</keyword>
<evidence type="ECO:0000256" key="1">
    <source>
        <dbReference type="SAM" id="MobiDB-lite"/>
    </source>
</evidence>
<evidence type="ECO:0000259" key="3">
    <source>
        <dbReference type="PROSITE" id="PS50830"/>
    </source>
</evidence>
<dbReference type="InterPro" id="IPR016071">
    <property type="entry name" value="Staphylococal_nuclease_OB-fold"/>
</dbReference>
<reference evidence="4 5" key="1">
    <citation type="submission" date="2019-12" db="EMBL/GenBank/DDBJ databases">
        <title>Genomic-based taxomic classification of the family Erythrobacteraceae.</title>
        <authorList>
            <person name="Xu L."/>
        </authorList>
    </citation>
    <scope>NUCLEOTIDE SEQUENCE [LARGE SCALE GENOMIC DNA]</scope>
    <source>
        <strain evidence="4 5">MCCC 1A09962</strain>
    </source>
</reference>
<sequence length="199" mass="21755">MSRSTNRTTRGGRGAKPSSNVVQFRERSPNAHVRKPEPKNAKWPFAVLLASPLMGLVIAWAWNSPSATAVSLARSSSGEPVIEQYNLTFSECSGPSRYTCVVDGDTFWIEGVKVRIADINTPEVSSPECPMEANLGAQATRRLISLLNAGPFSLESIDRDEDRYGRKLKVATRGGESLGEKLVDEGLAEKWSGRRGSWC</sequence>
<keyword evidence="5" id="KW-1185">Reference proteome</keyword>
<keyword evidence="2" id="KW-0812">Transmembrane</keyword>
<feature type="compositionally biased region" description="Basic and acidic residues" evidence="1">
    <location>
        <begin position="24"/>
        <end position="37"/>
    </location>
</feature>